<dbReference type="InParanoid" id="A0A2K1X507"/>
<protein>
    <submittedName>
        <fullName evidence="1">Uncharacterized protein</fullName>
    </submittedName>
</protein>
<accession>A0A2K1X507</accession>
<dbReference type="EMBL" id="CM009306">
    <property type="protein sequence ID" value="PNS95849.1"/>
    <property type="molecule type" value="Genomic_DNA"/>
</dbReference>
<organism evidence="1 2">
    <name type="scientific">Populus trichocarpa</name>
    <name type="common">Western balsam poplar</name>
    <name type="synonym">Populus balsamifera subsp. trichocarpa</name>
    <dbReference type="NCBI Taxonomy" id="3694"/>
    <lineage>
        <taxon>Eukaryota</taxon>
        <taxon>Viridiplantae</taxon>
        <taxon>Streptophyta</taxon>
        <taxon>Embryophyta</taxon>
        <taxon>Tracheophyta</taxon>
        <taxon>Spermatophyta</taxon>
        <taxon>Magnoliopsida</taxon>
        <taxon>eudicotyledons</taxon>
        <taxon>Gunneridae</taxon>
        <taxon>Pentapetalae</taxon>
        <taxon>rosids</taxon>
        <taxon>fabids</taxon>
        <taxon>Malpighiales</taxon>
        <taxon>Salicaceae</taxon>
        <taxon>Saliceae</taxon>
        <taxon>Populus</taxon>
    </lineage>
</organism>
<evidence type="ECO:0000313" key="2">
    <source>
        <dbReference type="Proteomes" id="UP000006729"/>
    </source>
</evidence>
<reference evidence="1 2" key="1">
    <citation type="journal article" date="2006" name="Science">
        <title>The genome of black cottonwood, Populus trichocarpa (Torr. &amp; Gray).</title>
        <authorList>
            <person name="Tuskan G.A."/>
            <person name="Difazio S."/>
            <person name="Jansson S."/>
            <person name="Bohlmann J."/>
            <person name="Grigoriev I."/>
            <person name="Hellsten U."/>
            <person name="Putnam N."/>
            <person name="Ralph S."/>
            <person name="Rombauts S."/>
            <person name="Salamov A."/>
            <person name="Schein J."/>
            <person name="Sterck L."/>
            <person name="Aerts A."/>
            <person name="Bhalerao R.R."/>
            <person name="Bhalerao R.P."/>
            <person name="Blaudez D."/>
            <person name="Boerjan W."/>
            <person name="Brun A."/>
            <person name="Brunner A."/>
            <person name="Busov V."/>
            <person name="Campbell M."/>
            <person name="Carlson J."/>
            <person name="Chalot M."/>
            <person name="Chapman J."/>
            <person name="Chen G.L."/>
            <person name="Cooper D."/>
            <person name="Coutinho P.M."/>
            <person name="Couturier J."/>
            <person name="Covert S."/>
            <person name="Cronk Q."/>
            <person name="Cunningham R."/>
            <person name="Davis J."/>
            <person name="Degroeve S."/>
            <person name="Dejardin A."/>
            <person name="Depamphilis C."/>
            <person name="Detter J."/>
            <person name="Dirks B."/>
            <person name="Dubchak I."/>
            <person name="Duplessis S."/>
            <person name="Ehlting J."/>
            <person name="Ellis B."/>
            <person name="Gendler K."/>
            <person name="Goodstein D."/>
            <person name="Gribskov M."/>
            <person name="Grimwood J."/>
            <person name="Groover A."/>
            <person name="Gunter L."/>
            <person name="Hamberger B."/>
            <person name="Heinze B."/>
            <person name="Helariutta Y."/>
            <person name="Henrissat B."/>
            <person name="Holligan D."/>
            <person name="Holt R."/>
            <person name="Huang W."/>
            <person name="Islam-Faridi N."/>
            <person name="Jones S."/>
            <person name="Jones-Rhoades M."/>
            <person name="Jorgensen R."/>
            <person name="Joshi C."/>
            <person name="Kangasjarvi J."/>
            <person name="Karlsson J."/>
            <person name="Kelleher C."/>
            <person name="Kirkpatrick R."/>
            <person name="Kirst M."/>
            <person name="Kohler A."/>
            <person name="Kalluri U."/>
            <person name="Larimer F."/>
            <person name="Leebens-Mack J."/>
            <person name="Leple J.C."/>
            <person name="Locascio P."/>
            <person name="Lou Y."/>
            <person name="Lucas S."/>
            <person name="Martin F."/>
            <person name="Montanini B."/>
            <person name="Napoli C."/>
            <person name="Nelson D.R."/>
            <person name="Nelson C."/>
            <person name="Nieminen K."/>
            <person name="Nilsson O."/>
            <person name="Pereda V."/>
            <person name="Peter G."/>
            <person name="Philippe R."/>
            <person name="Pilate G."/>
            <person name="Poliakov A."/>
            <person name="Razumovskaya J."/>
            <person name="Richardson P."/>
            <person name="Rinaldi C."/>
            <person name="Ritland K."/>
            <person name="Rouze P."/>
            <person name="Ryaboy D."/>
            <person name="Schmutz J."/>
            <person name="Schrader J."/>
            <person name="Segerman B."/>
            <person name="Shin H."/>
            <person name="Siddiqui A."/>
            <person name="Sterky F."/>
            <person name="Terry A."/>
            <person name="Tsai C.J."/>
            <person name="Uberbacher E."/>
            <person name="Unneberg P."/>
            <person name="Vahala J."/>
            <person name="Wall K."/>
            <person name="Wessler S."/>
            <person name="Yang G."/>
            <person name="Yin T."/>
            <person name="Douglas C."/>
            <person name="Marra M."/>
            <person name="Sandberg G."/>
            <person name="Van de Peer Y."/>
            <person name="Rokhsar D."/>
        </authorList>
    </citation>
    <scope>NUCLEOTIDE SEQUENCE [LARGE SCALE GENOMIC DNA]</scope>
    <source>
        <strain evidence="2">cv. Nisqually</strain>
    </source>
</reference>
<name>A0A2K1X507_POPTR</name>
<keyword evidence="2" id="KW-1185">Reference proteome</keyword>
<proteinExistence type="predicted"/>
<dbReference type="Proteomes" id="UP000006729">
    <property type="component" value="Chromosome 17"/>
</dbReference>
<dbReference type="AlphaFoldDB" id="A0A2K1X507"/>
<sequence>MFGWSIAERDCIQFRAIPTTGGPPHKINSMPRLSLDEKKNYVILDSIRNDYEVDNVTKRIYQAILQGRGKERRGDSLILVGELLVLEGPTSVEIIVGAIALPKAGACDLPLSKKEVNLAPSIVIASVDINFKKRKISAQVEIYTPVLPIKAYVMVFPLPQLIALPAEEVVAETSIGAGTKKFKDIFSNLALGCNPFDFPTMTNKERQFIEVMVGGRMCLKEVGLEVVRTLKRVLTIPLDISMKLPSPFSFN</sequence>
<gene>
    <name evidence="1" type="ORF">POPTR_017G081800</name>
</gene>
<evidence type="ECO:0000313" key="1">
    <source>
        <dbReference type="EMBL" id="PNS95849.1"/>
    </source>
</evidence>